<dbReference type="Gene3D" id="1.20.1270.220">
    <property type="match status" value="1"/>
</dbReference>
<protein>
    <recommendedName>
        <fullName evidence="2">NET domain-containing protein</fullName>
    </recommendedName>
</protein>
<accession>A0A6C0IB17</accession>
<evidence type="ECO:0000256" key="1">
    <source>
        <dbReference type="SAM" id="MobiDB-lite"/>
    </source>
</evidence>
<sequence>MSLSREEYDNRKTFLENLKTLSKSEKEQVFRIIKTHEAEYSDNSNGVFFDVASLDTEVFAKLSEFMDFCKEKKKEQEIRQKEMENLRGETLHSDEGEASSSE</sequence>
<name>A0A6C0IB17_9ZZZZ</name>
<proteinExistence type="predicted"/>
<organism evidence="3">
    <name type="scientific">viral metagenome</name>
    <dbReference type="NCBI Taxonomy" id="1070528"/>
    <lineage>
        <taxon>unclassified sequences</taxon>
        <taxon>metagenomes</taxon>
        <taxon>organismal metagenomes</taxon>
    </lineage>
</organism>
<reference evidence="3" key="1">
    <citation type="journal article" date="2020" name="Nature">
        <title>Giant virus diversity and host interactions through global metagenomics.</title>
        <authorList>
            <person name="Schulz F."/>
            <person name="Roux S."/>
            <person name="Paez-Espino D."/>
            <person name="Jungbluth S."/>
            <person name="Walsh D.A."/>
            <person name="Denef V.J."/>
            <person name="McMahon K.D."/>
            <person name="Konstantinidis K.T."/>
            <person name="Eloe-Fadrosh E.A."/>
            <person name="Kyrpides N.C."/>
            <person name="Woyke T."/>
        </authorList>
    </citation>
    <scope>NUCLEOTIDE SEQUENCE</scope>
    <source>
        <strain evidence="3">GVMAG-M-3300023184-62</strain>
    </source>
</reference>
<dbReference type="InterPro" id="IPR027353">
    <property type="entry name" value="NET_dom"/>
</dbReference>
<dbReference type="AlphaFoldDB" id="A0A6C0IB17"/>
<dbReference type="InterPro" id="IPR038336">
    <property type="entry name" value="NET_sf"/>
</dbReference>
<feature type="region of interest" description="Disordered" evidence="1">
    <location>
        <begin position="79"/>
        <end position="102"/>
    </location>
</feature>
<evidence type="ECO:0000313" key="3">
    <source>
        <dbReference type="EMBL" id="QHT89790.1"/>
    </source>
</evidence>
<dbReference type="EMBL" id="MN740152">
    <property type="protein sequence ID" value="QHT89790.1"/>
    <property type="molecule type" value="Genomic_DNA"/>
</dbReference>
<feature type="compositionally biased region" description="Basic and acidic residues" evidence="1">
    <location>
        <begin position="79"/>
        <end position="95"/>
    </location>
</feature>
<evidence type="ECO:0000259" key="2">
    <source>
        <dbReference type="Pfam" id="PF17035"/>
    </source>
</evidence>
<feature type="domain" description="NET" evidence="2">
    <location>
        <begin position="8"/>
        <end position="67"/>
    </location>
</feature>
<dbReference type="Pfam" id="PF17035">
    <property type="entry name" value="BET"/>
    <property type="match status" value="1"/>
</dbReference>